<comment type="subcellular location">
    <subcellularLocation>
        <location evidence="1">Cell membrane</location>
        <topology evidence="1">Multi-pass membrane protein</topology>
    </subcellularLocation>
</comment>
<dbReference type="GO" id="GO:0008324">
    <property type="term" value="F:monoatomic cation transmembrane transporter activity"/>
    <property type="evidence" value="ECO:0007669"/>
    <property type="project" value="InterPro"/>
</dbReference>
<keyword evidence="3" id="KW-1003">Cell membrane</keyword>
<keyword evidence="5" id="KW-1133">Transmembrane helix</keyword>
<dbReference type="GO" id="GO:0005886">
    <property type="term" value="C:plasma membrane"/>
    <property type="evidence" value="ECO:0007669"/>
    <property type="project" value="UniProtKB-SubCell"/>
</dbReference>
<evidence type="ECO:0000313" key="7">
    <source>
        <dbReference type="EMBL" id="NWF48765.1"/>
    </source>
</evidence>
<keyword evidence="4" id="KW-0812">Transmembrane</keyword>
<organism evidence="7 8">
    <name type="scientific">Hydrogenophaga aromaticivorans</name>
    <dbReference type="NCBI Taxonomy" id="2610898"/>
    <lineage>
        <taxon>Bacteria</taxon>
        <taxon>Pseudomonadati</taxon>
        <taxon>Pseudomonadota</taxon>
        <taxon>Betaproteobacteria</taxon>
        <taxon>Burkholderiales</taxon>
        <taxon>Comamonadaceae</taxon>
        <taxon>Hydrogenophaga</taxon>
    </lineage>
</organism>
<evidence type="ECO:0000313" key="8">
    <source>
        <dbReference type="Proteomes" id="UP000545507"/>
    </source>
</evidence>
<evidence type="ECO:0000256" key="6">
    <source>
        <dbReference type="ARBA" id="ARBA00023136"/>
    </source>
</evidence>
<comment type="similarity">
    <text evidence="2">Belongs to the CPA3 antiporters (TC 2.A.63) subunit E family.</text>
</comment>
<evidence type="ECO:0000256" key="5">
    <source>
        <dbReference type="ARBA" id="ARBA00022989"/>
    </source>
</evidence>
<evidence type="ECO:0000256" key="1">
    <source>
        <dbReference type="ARBA" id="ARBA00004651"/>
    </source>
</evidence>
<reference evidence="7 8" key="1">
    <citation type="submission" date="2019-09" db="EMBL/GenBank/DDBJ databases">
        <title>Hydrogenophaga aromatica sp. nov., isolated from a para-xylene-degrading enrichment culture.</title>
        <authorList>
            <person name="Tancsics A."/>
            <person name="Banerjee S."/>
        </authorList>
    </citation>
    <scope>NUCLEOTIDE SEQUENCE [LARGE SCALE GENOMIC DNA]</scope>
    <source>
        <strain evidence="7 8">D2P1</strain>
    </source>
</reference>
<name>A0A7Y8KZE3_9BURK</name>
<accession>A0A7Y8KZE3</accession>
<evidence type="ECO:0008006" key="9">
    <source>
        <dbReference type="Google" id="ProtNLM"/>
    </source>
</evidence>
<dbReference type="AlphaFoldDB" id="A0A7Y8KZE3"/>
<evidence type="ECO:0000256" key="3">
    <source>
        <dbReference type="ARBA" id="ARBA00022475"/>
    </source>
</evidence>
<sequence>MITAGPPVFHSFSLFLTLYAFWLLLSGFFTPFLLAAGAGSALAVVWFARRMDVVDHEGHPIQLGARALVYWIWLFKEITKSAWDVSKIILNPKLPISPTMVRFKPSQRTDVGLVLHANSITLTPGTITIEALPNEFLVHGLTRNGAEGTIDSDMDRRVSACEGSR</sequence>
<dbReference type="Proteomes" id="UP000545507">
    <property type="component" value="Unassembled WGS sequence"/>
</dbReference>
<dbReference type="Pfam" id="PF01899">
    <property type="entry name" value="MNHE"/>
    <property type="match status" value="1"/>
</dbReference>
<gene>
    <name evidence="7" type="ORF">F3K02_26400</name>
</gene>
<evidence type="ECO:0000256" key="4">
    <source>
        <dbReference type="ARBA" id="ARBA00022692"/>
    </source>
</evidence>
<proteinExistence type="inferred from homology"/>
<keyword evidence="8" id="KW-1185">Reference proteome</keyword>
<evidence type="ECO:0000256" key="2">
    <source>
        <dbReference type="ARBA" id="ARBA00006228"/>
    </source>
</evidence>
<protein>
    <recommendedName>
        <fullName evidence="9">Cation transporter</fullName>
    </recommendedName>
</protein>
<comment type="caution">
    <text evidence="7">The sequence shown here is derived from an EMBL/GenBank/DDBJ whole genome shotgun (WGS) entry which is preliminary data.</text>
</comment>
<dbReference type="EMBL" id="VYGV01000028">
    <property type="protein sequence ID" value="NWF48765.1"/>
    <property type="molecule type" value="Genomic_DNA"/>
</dbReference>
<keyword evidence="6" id="KW-0472">Membrane</keyword>
<dbReference type="InterPro" id="IPR002758">
    <property type="entry name" value="Cation_antiport_E"/>
</dbReference>
<dbReference type="PANTHER" id="PTHR34584:SF1">
    <property type="entry name" value="NA(+)_H(+) ANTIPORTER SUBUNIT E1"/>
    <property type="match status" value="1"/>
</dbReference>
<dbReference type="PANTHER" id="PTHR34584">
    <property type="entry name" value="NA(+)/H(+) ANTIPORTER SUBUNIT E1"/>
    <property type="match status" value="1"/>
</dbReference>